<dbReference type="InterPro" id="IPR001828">
    <property type="entry name" value="ANF_lig-bd_rcpt"/>
</dbReference>
<keyword evidence="3 5" id="KW-1133">Transmembrane helix</keyword>
<evidence type="ECO:0000259" key="6">
    <source>
        <dbReference type="PROSITE" id="PS50011"/>
    </source>
</evidence>
<dbReference type="GO" id="GO:0017046">
    <property type="term" value="F:peptide hormone binding"/>
    <property type="evidence" value="ECO:0007669"/>
    <property type="project" value="TreeGrafter"/>
</dbReference>
<dbReference type="GO" id="GO:0038023">
    <property type="term" value="F:signaling receptor activity"/>
    <property type="evidence" value="ECO:0007669"/>
    <property type="project" value="TreeGrafter"/>
</dbReference>
<protein>
    <submittedName>
        <fullName evidence="7">Resact receptor</fullName>
    </submittedName>
</protein>
<organism evidence="7 8">
    <name type="scientific">Acropora cervicornis</name>
    <name type="common">Staghorn coral</name>
    <dbReference type="NCBI Taxonomy" id="6130"/>
    <lineage>
        <taxon>Eukaryota</taxon>
        <taxon>Metazoa</taxon>
        <taxon>Cnidaria</taxon>
        <taxon>Anthozoa</taxon>
        <taxon>Hexacorallia</taxon>
        <taxon>Scleractinia</taxon>
        <taxon>Astrocoeniina</taxon>
        <taxon>Acroporidae</taxon>
        <taxon>Acropora</taxon>
    </lineage>
</organism>
<evidence type="ECO:0000313" key="8">
    <source>
        <dbReference type="Proteomes" id="UP001249851"/>
    </source>
</evidence>
<gene>
    <name evidence="7" type="ORF">P5673_002934</name>
</gene>
<name>A0AAD9R1S9_ACRCE</name>
<dbReference type="SUPFAM" id="SSF53822">
    <property type="entry name" value="Periplasmic binding protein-like I"/>
    <property type="match status" value="2"/>
</dbReference>
<dbReference type="Gene3D" id="3.40.50.2300">
    <property type="match status" value="4"/>
</dbReference>
<keyword evidence="4 5" id="KW-0472">Membrane</keyword>
<evidence type="ECO:0000256" key="4">
    <source>
        <dbReference type="ARBA" id="ARBA00023136"/>
    </source>
</evidence>
<dbReference type="Gene3D" id="3.30.200.20">
    <property type="entry name" value="Phosphorylase Kinase, domain 1"/>
    <property type="match status" value="1"/>
</dbReference>
<dbReference type="EMBL" id="JARQWQ010000005">
    <property type="protein sequence ID" value="KAK2571574.1"/>
    <property type="molecule type" value="Genomic_DNA"/>
</dbReference>
<dbReference type="Pfam" id="PF01094">
    <property type="entry name" value="ANF_receptor"/>
    <property type="match status" value="2"/>
</dbReference>
<reference evidence="7" key="1">
    <citation type="journal article" date="2023" name="G3 (Bethesda)">
        <title>Whole genome assembly and annotation of the endangered Caribbean coral Acropora cervicornis.</title>
        <authorList>
            <person name="Selwyn J.D."/>
            <person name="Vollmer S.V."/>
        </authorList>
    </citation>
    <scope>NUCLEOTIDE SEQUENCE</scope>
    <source>
        <strain evidence="7">K2</strain>
    </source>
</reference>
<dbReference type="InterPro" id="IPR000719">
    <property type="entry name" value="Prot_kinase_dom"/>
</dbReference>
<feature type="domain" description="Protein kinase" evidence="6">
    <location>
        <begin position="912"/>
        <end position="1030"/>
    </location>
</feature>
<accession>A0AAD9R1S9</accession>
<keyword evidence="2 5" id="KW-0812">Transmembrane</keyword>
<dbReference type="PROSITE" id="PS50011">
    <property type="entry name" value="PROTEIN_KINASE_DOM"/>
    <property type="match status" value="1"/>
</dbReference>
<keyword evidence="7" id="KW-0675">Receptor</keyword>
<dbReference type="GO" id="GO:0007165">
    <property type="term" value="P:signal transduction"/>
    <property type="evidence" value="ECO:0007669"/>
    <property type="project" value="TreeGrafter"/>
</dbReference>
<comment type="caution">
    <text evidence="7">The sequence shown here is derived from an EMBL/GenBank/DDBJ whole genome shotgun (WGS) entry which is preliminary data.</text>
</comment>
<dbReference type="SUPFAM" id="SSF56112">
    <property type="entry name" value="Protein kinase-like (PK-like)"/>
    <property type="match status" value="1"/>
</dbReference>
<evidence type="ECO:0000256" key="5">
    <source>
        <dbReference type="SAM" id="Phobius"/>
    </source>
</evidence>
<proteinExistence type="predicted"/>
<keyword evidence="8" id="KW-1185">Reference proteome</keyword>
<evidence type="ECO:0000313" key="7">
    <source>
        <dbReference type="EMBL" id="KAK2571574.1"/>
    </source>
</evidence>
<evidence type="ECO:0000256" key="2">
    <source>
        <dbReference type="ARBA" id="ARBA00022692"/>
    </source>
</evidence>
<dbReference type="Pfam" id="PF00069">
    <property type="entry name" value="Pkinase"/>
    <property type="match status" value="1"/>
</dbReference>
<dbReference type="PANTHER" id="PTHR44755">
    <property type="entry name" value="NATRIURETIC PEPTIDE RECEPTOR 3-RELATED"/>
    <property type="match status" value="1"/>
</dbReference>
<dbReference type="CDD" id="cd06370">
    <property type="entry name" value="PBP1_SAP_GC-like"/>
    <property type="match status" value="1"/>
</dbReference>
<dbReference type="InterPro" id="IPR028082">
    <property type="entry name" value="Peripla_BP_I"/>
</dbReference>
<dbReference type="AlphaFoldDB" id="A0AAD9R1S9"/>
<feature type="transmembrane region" description="Helical" evidence="5">
    <location>
        <begin position="860"/>
        <end position="880"/>
    </location>
</feature>
<dbReference type="GO" id="GO:0016020">
    <property type="term" value="C:membrane"/>
    <property type="evidence" value="ECO:0007669"/>
    <property type="project" value="UniProtKB-SubCell"/>
</dbReference>
<evidence type="ECO:0000256" key="1">
    <source>
        <dbReference type="ARBA" id="ARBA00004370"/>
    </source>
</evidence>
<dbReference type="InterPro" id="IPR011009">
    <property type="entry name" value="Kinase-like_dom_sf"/>
</dbReference>
<dbReference type="Proteomes" id="UP001249851">
    <property type="component" value="Unassembled WGS sequence"/>
</dbReference>
<sequence>MNSSVSDNNKICFRTLFVLSLLTLQLEARNITLGLLLPYNVTSNSSALGMELVAGNSYVSAMVLAVQAIANDSSLLNGHSVTFIWNDTQCKDEFSVKAMLDQMSKGVEVFIGPACTCETTAKVASAFNIPVISYMCMNEELSEKTIFPTFARTIPPISRLAPQIHALLKHFNWTRVGIITQQKQQRTQWSVLEESLRHLGVRVSSAFTMDQGVEETRNFENGLQKTSQLSRVIILAMDYSLACQTLNYAGKLGLNDGRFAFIMFDLDFDPTGNKRKNLSGLFQKDWDVAAFQSALVLAVDNKVNAEYLTFMDNTPIYAAYLYDAVLQYARALNRTGIPPKTDGKEIVRNLMGRSFHRMFREVGKFVIDGSGEHKFLNNESILWTNNLPAPSSEMMNCKSCGENCYNVAGGQSRPGKFYASAITVAVDNINKDPTLFPGTSLSFIWNDSGCQEEESIKALIRQHERRVHAFIGFGCNCSKQARIAAALNLPAISHLCTSNAVSDKSLYPTFARTIFGDNSIGPSVLALMKYYDWDVVAIISEDRSDWYSRANFLESYLTSQGKTVSSHEKLPHRWFYTRAKDGARYQDILRKMQNKARIIIFAMAQRLIVEGMYHISKLGMNNGDYAFIAFQLTPSFLRILIEKPSVWFLDLYSKTESNDKERKGLYKAFKSMLILVFNIHKIDKYDKFVLQMKRRMSDPPFCGRTYEGTQIQQNKTAYNFNRSAPILSAFLYDATYLYAIGLNRTLAEGGDVTDGRAIMKNLFGRKFSSILGFDVFLDENGDVHLNLTVMAFSEQGGIPHFAYKGMFTLEIGNSTQKFQLSTNATIDWIQGYPPVDVPRCGFYNEKCGQAEKPKLSEAEIAAVCLGVIVAVILFAGGLIYRKQKLEKELASDLWRVNYNEISLRTRRAGSLRSQVSVVSAESFDNLYQRQLFTLVGTWKSNIVAIKKVNKRSIELTREIKMELKQIRDIRHDNLTQFIGACVDSPNICILFQYCPKGSLQVIFNCCLSKDVKFLRMSINPSLEYIPKSLN</sequence>
<comment type="subcellular location">
    <subcellularLocation>
        <location evidence="1">Membrane</location>
    </subcellularLocation>
</comment>
<dbReference type="GO" id="GO:0004672">
    <property type="term" value="F:protein kinase activity"/>
    <property type="evidence" value="ECO:0007669"/>
    <property type="project" value="InterPro"/>
</dbReference>
<dbReference type="PANTHER" id="PTHR44755:SF8">
    <property type="entry name" value="RECEPTOR LIGAND BINDING REGION DOMAIN-CONTAINING PROTEIN"/>
    <property type="match status" value="1"/>
</dbReference>
<reference evidence="7" key="2">
    <citation type="journal article" date="2023" name="Science">
        <title>Genomic signatures of disease resistance in endangered staghorn corals.</title>
        <authorList>
            <person name="Vollmer S.V."/>
            <person name="Selwyn J.D."/>
            <person name="Despard B.A."/>
            <person name="Roesel C.L."/>
        </authorList>
    </citation>
    <scope>NUCLEOTIDE SEQUENCE</scope>
    <source>
        <strain evidence="7">K2</strain>
    </source>
</reference>
<dbReference type="InterPro" id="IPR052612">
    <property type="entry name" value="ANP_Clearance_Receptor"/>
</dbReference>
<evidence type="ECO:0000256" key="3">
    <source>
        <dbReference type="ARBA" id="ARBA00022989"/>
    </source>
</evidence>
<dbReference type="GO" id="GO:0005524">
    <property type="term" value="F:ATP binding"/>
    <property type="evidence" value="ECO:0007669"/>
    <property type="project" value="InterPro"/>
</dbReference>